<reference evidence="1 2" key="1">
    <citation type="journal article" date="2009" name="Nat. Genet.">
        <title>The genome of the cucumber, Cucumis sativus L.</title>
        <authorList>
            <person name="Huang S."/>
            <person name="Li R."/>
            <person name="Zhang Z."/>
            <person name="Li L."/>
            <person name="Gu X."/>
            <person name="Fan W."/>
            <person name="Lucas W.J."/>
            <person name="Wang X."/>
            <person name="Xie B."/>
            <person name="Ni P."/>
            <person name="Ren Y."/>
            <person name="Zhu H."/>
            <person name="Li J."/>
            <person name="Lin K."/>
            <person name="Jin W."/>
            <person name="Fei Z."/>
            <person name="Li G."/>
            <person name="Staub J."/>
            <person name="Kilian A."/>
            <person name="van der Vossen E.A."/>
            <person name="Wu Y."/>
            <person name="Guo J."/>
            <person name="He J."/>
            <person name="Jia Z."/>
            <person name="Ren Y."/>
            <person name="Tian G."/>
            <person name="Lu Y."/>
            <person name="Ruan J."/>
            <person name="Qian W."/>
            <person name="Wang M."/>
            <person name="Huang Q."/>
            <person name="Li B."/>
            <person name="Xuan Z."/>
            <person name="Cao J."/>
            <person name="Asan"/>
            <person name="Wu Z."/>
            <person name="Zhang J."/>
            <person name="Cai Q."/>
            <person name="Bai Y."/>
            <person name="Zhao B."/>
            <person name="Han Y."/>
            <person name="Li Y."/>
            <person name="Li X."/>
            <person name="Wang S."/>
            <person name="Shi Q."/>
            <person name="Liu S."/>
            <person name="Cho W.K."/>
            <person name="Kim J.Y."/>
            <person name="Xu Y."/>
            <person name="Heller-Uszynska K."/>
            <person name="Miao H."/>
            <person name="Cheng Z."/>
            <person name="Zhang S."/>
            <person name="Wu J."/>
            <person name="Yang Y."/>
            <person name="Kang H."/>
            <person name="Li M."/>
            <person name="Liang H."/>
            <person name="Ren X."/>
            <person name="Shi Z."/>
            <person name="Wen M."/>
            <person name="Jian M."/>
            <person name="Yang H."/>
            <person name="Zhang G."/>
            <person name="Yang Z."/>
            <person name="Chen R."/>
            <person name="Liu S."/>
            <person name="Li J."/>
            <person name="Ma L."/>
            <person name="Liu H."/>
            <person name="Zhou Y."/>
            <person name="Zhao J."/>
            <person name="Fang X."/>
            <person name="Li G."/>
            <person name="Fang L."/>
            <person name="Li Y."/>
            <person name="Liu D."/>
            <person name="Zheng H."/>
            <person name="Zhang Y."/>
            <person name="Qin N."/>
            <person name="Li Z."/>
            <person name="Yang G."/>
            <person name="Yang S."/>
            <person name="Bolund L."/>
            <person name="Kristiansen K."/>
            <person name="Zheng H."/>
            <person name="Li S."/>
            <person name="Zhang X."/>
            <person name="Yang H."/>
            <person name="Wang J."/>
            <person name="Sun R."/>
            <person name="Zhang B."/>
            <person name="Jiang S."/>
            <person name="Wang J."/>
            <person name="Du Y."/>
            <person name="Li S."/>
        </authorList>
    </citation>
    <scope>NUCLEOTIDE SEQUENCE [LARGE SCALE GENOMIC DNA]</scope>
    <source>
        <strain evidence="2">cv. 9930</strain>
        <tissue evidence="1">Leaf</tissue>
    </source>
</reference>
<reference evidence="1 2" key="5">
    <citation type="journal article" date="2019" name="Gigascience">
        <title>A chromosome-scale genome assembly of cucumber (Cucumis sativus L.).</title>
        <authorList>
            <person name="Li Q."/>
            <person name="Li H."/>
            <person name="Huang W."/>
            <person name="Xu Y."/>
            <person name="Zhou Q."/>
            <person name="Wang S."/>
            <person name="Ruan J."/>
            <person name="Huang S."/>
            <person name="Zhang Z."/>
        </authorList>
    </citation>
    <scope>NUCLEOTIDE SEQUENCE [LARGE SCALE GENOMIC DNA]</scope>
    <source>
        <strain evidence="2">cv. 9930</strain>
        <tissue evidence="1">Leaf</tissue>
    </source>
</reference>
<reference evidence="1 2" key="2">
    <citation type="journal article" date="2009" name="PLoS ONE">
        <title>An integrated genetic and cytogenetic map of the cucumber genome.</title>
        <authorList>
            <person name="Ren Y."/>
            <person name="Zhang Z."/>
            <person name="Liu J."/>
            <person name="Staub J.E."/>
            <person name="Han Y."/>
            <person name="Cheng Z."/>
            <person name="Li X."/>
            <person name="Lu J."/>
            <person name="Miao H."/>
            <person name="Kang H."/>
            <person name="Xie B."/>
            <person name="Gu X."/>
            <person name="Wang X."/>
            <person name="Du Y."/>
            <person name="Jin W."/>
            <person name="Huang S."/>
        </authorList>
    </citation>
    <scope>NUCLEOTIDE SEQUENCE [LARGE SCALE GENOMIC DNA]</scope>
    <source>
        <strain evidence="2">cv. 9930</strain>
        <tissue evidence="1">Leaf</tissue>
    </source>
</reference>
<gene>
    <name evidence="1" type="ORF">Csa_023377</name>
</gene>
<dbReference type="EMBL" id="ACHR03000039">
    <property type="protein sequence ID" value="KAE8637400.1"/>
    <property type="molecule type" value="Genomic_DNA"/>
</dbReference>
<keyword evidence="2" id="KW-1185">Reference proteome</keyword>
<proteinExistence type="predicted"/>
<protein>
    <submittedName>
        <fullName evidence="1">Uncharacterized protein</fullName>
    </submittedName>
</protein>
<accession>A0ACB6HBX0</accession>
<evidence type="ECO:0000313" key="1">
    <source>
        <dbReference type="EMBL" id="KAE8637400.1"/>
    </source>
</evidence>
<sequence>SPSLHRKCFVSISIEAEIDRASSSTIRKAADRSRRLTVATTLFVKLSAVREVVRREAASASVRKSEVA</sequence>
<reference evidence="1 2" key="4">
    <citation type="journal article" date="2011" name="BMC Genomics">
        <title>RNA-Seq improves annotation of protein-coding genes in the cucumber genome.</title>
        <authorList>
            <person name="Li Z."/>
            <person name="Zhang Z."/>
            <person name="Yan P."/>
            <person name="Huang S."/>
            <person name="Fei Z."/>
            <person name="Lin K."/>
        </authorList>
    </citation>
    <scope>NUCLEOTIDE SEQUENCE [LARGE SCALE GENOMIC DNA]</scope>
    <source>
        <strain evidence="2">cv. 9930</strain>
        <tissue evidence="1">Leaf</tissue>
    </source>
</reference>
<comment type="caution">
    <text evidence="1">The sequence shown here is derived from an EMBL/GenBank/DDBJ whole genome shotgun (WGS) entry which is preliminary data.</text>
</comment>
<organism evidence="1 2">
    <name type="scientific">Cucumis sativus</name>
    <name type="common">Cucumber</name>
    <dbReference type="NCBI Taxonomy" id="3659"/>
    <lineage>
        <taxon>Eukaryota</taxon>
        <taxon>Viridiplantae</taxon>
        <taxon>Streptophyta</taxon>
        <taxon>Embryophyta</taxon>
        <taxon>Tracheophyta</taxon>
        <taxon>Spermatophyta</taxon>
        <taxon>Magnoliopsida</taxon>
        <taxon>eudicotyledons</taxon>
        <taxon>Gunneridae</taxon>
        <taxon>Pentapetalae</taxon>
        <taxon>rosids</taxon>
        <taxon>fabids</taxon>
        <taxon>Cucurbitales</taxon>
        <taxon>Cucurbitaceae</taxon>
        <taxon>Benincaseae</taxon>
        <taxon>Cucumis</taxon>
    </lineage>
</organism>
<feature type="non-terminal residue" evidence="1">
    <location>
        <position position="68"/>
    </location>
</feature>
<dbReference type="Proteomes" id="UP000029981">
    <property type="component" value="Unassembled WGS sequence"/>
</dbReference>
<evidence type="ECO:0000313" key="2">
    <source>
        <dbReference type="Proteomes" id="UP000029981"/>
    </source>
</evidence>
<name>A0ACB6HBX0_CUCSA</name>
<feature type="non-terminal residue" evidence="1">
    <location>
        <position position="1"/>
    </location>
</feature>
<reference evidence="1 2" key="3">
    <citation type="journal article" date="2010" name="BMC Genomics">
        <title>Transcriptome sequencing and comparative analysis of cucumber flowers with different sex types.</title>
        <authorList>
            <person name="Guo S."/>
            <person name="Zheng Y."/>
            <person name="Joung J.G."/>
            <person name="Liu S."/>
            <person name="Zhang Z."/>
            <person name="Crasta O.R."/>
            <person name="Sobral B.W."/>
            <person name="Xu Y."/>
            <person name="Huang S."/>
            <person name="Fei Z."/>
        </authorList>
    </citation>
    <scope>NUCLEOTIDE SEQUENCE [LARGE SCALE GENOMIC DNA]</scope>
    <source>
        <strain evidence="2">cv. 9930</strain>
        <tissue evidence="1">Leaf</tissue>
    </source>
</reference>